<feature type="transmembrane region" description="Helical" evidence="6">
    <location>
        <begin position="123"/>
        <end position="140"/>
    </location>
</feature>
<dbReference type="Proteomes" id="UP001550603">
    <property type="component" value="Unassembled WGS sequence"/>
</dbReference>
<evidence type="ECO:0000256" key="4">
    <source>
        <dbReference type="ARBA" id="ARBA00023136"/>
    </source>
</evidence>
<feature type="transmembrane region" description="Helical" evidence="6">
    <location>
        <begin position="57"/>
        <end position="81"/>
    </location>
</feature>
<keyword evidence="3 6" id="KW-1133">Transmembrane helix</keyword>
<proteinExistence type="predicted"/>
<evidence type="ECO:0000313" key="7">
    <source>
        <dbReference type="EMBL" id="MEU2271071.1"/>
    </source>
</evidence>
<feature type="transmembrane region" description="Helical" evidence="6">
    <location>
        <begin position="6"/>
        <end position="26"/>
    </location>
</feature>
<dbReference type="PANTHER" id="PTHR42038:SF2">
    <property type="entry name" value="TERPENE CYCLASE AUSL"/>
    <property type="match status" value="1"/>
</dbReference>
<evidence type="ECO:0000256" key="1">
    <source>
        <dbReference type="ARBA" id="ARBA00004141"/>
    </source>
</evidence>
<dbReference type="EMBL" id="JBEYBN010000064">
    <property type="protein sequence ID" value="MEU2271071.1"/>
    <property type="molecule type" value="Genomic_DNA"/>
</dbReference>
<accession>A0ABV2Y471</accession>
<feature type="transmembrane region" description="Helical" evidence="6">
    <location>
        <begin position="93"/>
        <end position="111"/>
    </location>
</feature>
<gene>
    <name evidence="7" type="ORF">ABZ568_32595</name>
</gene>
<feature type="region of interest" description="Disordered" evidence="5">
    <location>
        <begin position="202"/>
        <end position="233"/>
    </location>
</feature>
<feature type="transmembrane region" description="Helical" evidence="6">
    <location>
        <begin position="176"/>
        <end position="195"/>
    </location>
</feature>
<comment type="caution">
    <text evidence="7">The sequence shown here is derived from an EMBL/GenBank/DDBJ whole genome shotgun (WGS) entry which is preliminary data.</text>
</comment>
<dbReference type="RefSeq" id="WP_051648180.1">
    <property type="nucleotide sequence ID" value="NZ_JBEYBN010000064.1"/>
</dbReference>
<keyword evidence="2 6" id="KW-0812">Transmembrane</keyword>
<name>A0ABV2Y471_9ACTN</name>
<dbReference type="Pfam" id="PF25129">
    <property type="entry name" value="Pyr4-TMTC"/>
    <property type="match status" value="1"/>
</dbReference>
<dbReference type="PANTHER" id="PTHR42038">
    <property type="match status" value="1"/>
</dbReference>
<comment type="subcellular location">
    <subcellularLocation>
        <location evidence="1">Membrane</location>
        <topology evidence="1">Multi-pass membrane protein</topology>
    </subcellularLocation>
</comment>
<protein>
    <submittedName>
        <fullName evidence="7">Uncharacterized protein</fullName>
    </submittedName>
</protein>
<keyword evidence="4 6" id="KW-0472">Membrane</keyword>
<sequence>MTATALSLVAGIAWTTAYVAIIVRGFRDRTYGMPFVALALNITWEFTYAFVEPSPYALQIAINIVWFLFDIAILVAYFKYGRPEFSLRYDERYFVPWSVAFLAGCLAVNYLVAREFDGHPVDAYSALFSNVVMSLAFLGMLGQRGNAAGQSLTIAVSKGIGTAAATVVVVEDTRSVLALALGVCAAVLDTAYALLLRRHTRAATAAAPPRSSSPPPPRTAPAPADTAPEESGR</sequence>
<feature type="transmembrane region" description="Helical" evidence="6">
    <location>
        <begin position="152"/>
        <end position="170"/>
    </location>
</feature>
<reference evidence="7 8" key="1">
    <citation type="submission" date="2024-06" db="EMBL/GenBank/DDBJ databases">
        <title>The Natural Products Discovery Center: Release of the First 8490 Sequenced Strains for Exploring Actinobacteria Biosynthetic Diversity.</title>
        <authorList>
            <person name="Kalkreuter E."/>
            <person name="Kautsar S.A."/>
            <person name="Yang D."/>
            <person name="Bader C.D."/>
            <person name="Teijaro C.N."/>
            <person name="Fluegel L."/>
            <person name="Davis C.M."/>
            <person name="Simpson J.R."/>
            <person name="Lauterbach L."/>
            <person name="Steele A.D."/>
            <person name="Gui C."/>
            <person name="Meng S."/>
            <person name="Li G."/>
            <person name="Viehrig K."/>
            <person name="Ye F."/>
            <person name="Su P."/>
            <person name="Kiefer A.F."/>
            <person name="Nichols A."/>
            <person name="Cepeda A.J."/>
            <person name="Yan W."/>
            <person name="Fan B."/>
            <person name="Jiang Y."/>
            <person name="Adhikari A."/>
            <person name="Zheng C.-J."/>
            <person name="Schuster L."/>
            <person name="Cowan T.M."/>
            <person name="Smanski M.J."/>
            <person name="Chevrette M.G."/>
            <person name="De Carvalho L.P.S."/>
            <person name="Shen B."/>
        </authorList>
    </citation>
    <scope>NUCLEOTIDE SEQUENCE [LARGE SCALE GENOMIC DNA]</scope>
    <source>
        <strain evidence="7 8">NPDC019583</strain>
    </source>
</reference>
<evidence type="ECO:0000256" key="3">
    <source>
        <dbReference type="ARBA" id="ARBA00022989"/>
    </source>
</evidence>
<dbReference type="InterPro" id="IPR039020">
    <property type="entry name" value="PaxB-like"/>
</dbReference>
<evidence type="ECO:0000256" key="5">
    <source>
        <dbReference type="SAM" id="MobiDB-lite"/>
    </source>
</evidence>
<evidence type="ECO:0000313" key="8">
    <source>
        <dbReference type="Proteomes" id="UP001550603"/>
    </source>
</evidence>
<feature type="compositionally biased region" description="Pro residues" evidence="5">
    <location>
        <begin position="211"/>
        <end position="220"/>
    </location>
</feature>
<organism evidence="7 8">
    <name type="scientific">Streptomyces olindensis</name>
    <dbReference type="NCBI Taxonomy" id="358823"/>
    <lineage>
        <taxon>Bacteria</taxon>
        <taxon>Bacillati</taxon>
        <taxon>Actinomycetota</taxon>
        <taxon>Actinomycetes</taxon>
        <taxon>Kitasatosporales</taxon>
        <taxon>Streptomycetaceae</taxon>
        <taxon>Streptomyces</taxon>
    </lineage>
</organism>
<keyword evidence="8" id="KW-1185">Reference proteome</keyword>
<evidence type="ECO:0000256" key="6">
    <source>
        <dbReference type="SAM" id="Phobius"/>
    </source>
</evidence>
<evidence type="ECO:0000256" key="2">
    <source>
        <dbReference type="ARBA" id="ARBA00022692"/>
    </source>
</evidence>